<feature type="domain" description="Thioredoxin-like fold" evidence="7">
    <location>
        <begin position="63"/>
        <end position="237"/>
    </location>
</feature>
<keyword evidence="3" id="KW-0560">Oxidoreductase</keyword>
<feature type="region of interest" description="Disordered" evidence="6">
    <location>
        <begin position="218"/>
        <end position="242"/>
    </location>
</feature>
<proteinExistence type="inferred from homology"/>
<dbReference type="EMBL" id="JAAKZZ010000190">
    <property type="protein sequence ID" value="NGO70388.1"/>
    <property type="molecule type" value="Genomic_DNA"/>
</dbReference>
<sequence length="242" mass="26170">MTQKHSARERLRAQRAREKSAEKRRRTLKVGAAVVGVLVVAGVVGVVVAEQNKDSGGSGSDAKPITVGKAGAPAKLTVYEDFRCPACAQFENQYRDTVHALERAGKLRTEYHLVTLIDGNLGGSGSKKAANAAACARDEGKFSAYHDVLYQNQPEEQDDAFGSEQRLLSLAKKVKGLDGASFRKCVNSGEHESWVTESNDAFRNSDHDATPTILLDGENIYSDQSNPLTPAKLKKKVEQKAG</sequence>
<keyword evidence="5" id="KW-0676">Redox-active center</keyword>
<name>A0A6G4WZ42_9ACTN</name>
<keyword evidence="4" id="KW-1015">Disulfide bond</keyword>
<evidence type="ECO:0000256" key="6">
    <source>
        <dbReference type="SAM" id="MobiDB-lite"/>
    </source>
</evidence>
<dbReference type="PANTHER" id="PTHR13887:SF14">
    <property type="entry name" value="DISULFIDE BOND FORMATION PROTEIN D"/>
    <property type="match status" value="1"/>
</dbReference>
<accession>A0A6G4WZ42</accession>
<dbReference type="Gene3D" id="3.40.30.10">
    <property type="entry name" value="Glutaredoxin"/>
    <property type="match status" value="1"/>
</dbReference>
<dbReference type="CDD" id="cd02972">
    <property type="entry name" value="DsbA_family"/>
    <property type="match status" value="1"/>
</dbReference>
<gene>
    <name evidence="8" type="ORF">G5C65_18940</name>
</gene>
<dbReference type="PANTHER" id="PTHR13887">
    <property type="entry name" value="GLUTATHIONE S-TRANSFERASE KAPPA"/>
    <property type="match status" value="1"/>
</dbReference>
<feature type="compositionally biased region" description="Basic and acidic residues" evidence="6">
    <location>
        <begin position="1"/>
        <end position="21"/>
    </location>
</feature>
<evidence type="ECO:0000313" key="9">
    <source>
        <dbReference type="Proteomes" id="UP000477722"/>
    </source>
</evidence>
<evidence type="ECO:0000256" key="1">
    <source>
        <dbReference type="ARBA" id="ARBA00005791"/>
    </source>
</evidence>
<dbReference type="InterPro" id="IPR036249">
    <property type="entry name" value="Thioredoxin-like_sf"/>
</dbReference>
<evidence type="ECO:0000256" key="3">
    <source>
        <dbReference type="ARBA" id="ARBA00023002"/>
    </source>
</evidence>
<comment type="caution">
    <text evidence="8">The sequence shown here is derived from an EMBL/GenBank/DDBJ whole genome shotgun (WGS) entry which is preliminary data.</text>
</comment>
<dbReference type="InterPro" id="IPR012336">
    <property type="entry name" value="Thioredoxin-like_fold"/>
</dbReference>
<organism evidence="8 9">
    <name type="scientific">Streptomyces boncukensis</name>
    <dbReference type="NCBI Taxonomy" id="2711219"/>
    <lineage>
        <taxon>Bacteria</taxon>
        <taxon>Bacillati</taxon>
        <taxon>Actinomycetota</taxon>
        <taxon>Actinomycetes</taxon>
        <taxon>Kitasatosporales</taxon>
        <taxon>Streptomycetaceae</taxon>
        <taxon>Streptomyces</taxon>
    </lineage>
</organism>
<dbReference type="Proteomes" id="UP000477722">
    <property type="component" value="Unassembled WGS sequence"/>
</dbReference>
<protein>
    <submittedName>
        <fullName evidence="8">Thioredoxin domain-containing protein</fullName>
    </submittedName>
</protein>
<evidence type="ECO:0000256" key="5">
    <source>
        <dbReference type="ARBA" id="ARBA00023284"/>
    </source>
</evidence>
<evidence type="ECO:0000313" key="8">
    <source>
        <dbReference type="EMBL" id="NGO70388.1"/>
    </source>
</evidence>
<dbReference type="AlphaFoldDB" id="A0A6G4WZ42"/>
<keyword evidence="2" id="KW-0732">Signal</keyword>
<dbReference type="Pfam" id="PF13462">
    <property type="entry name" value="Thioredoxin_4"/>
    <property type="match status" value="1"/>
</dbReference>
<evidence type="ECO:0000256" key="4">
    <source>
        <dbReference type="ARBA" id="ARBA00023157"/>
    </source>
</evidence>
<reference evidence="8 9" key="1">
    <citation type="submission" date="2020-02" db="EMBL/GenBank/DDBJ databases">
        <title>Whole-genome analyses of novel actinobacteria.</title>
        <authorList>
            <person name="Sahin N."/>
            <person name="Tatar D."/>
        </authorList>
    </citation>
    <scope>NUCLEOTIDE SEQUENCE [LARGE SCALE GENOMIC DNA]</scope>
    <source>
        <strain evidence="8 9">SB3404</strain>
    </source>
</reference>
<feature type="region of interest" description="Disordered" evidence="6">
    <location>
        <begin position="1"/>
        <end position="24"/>
    </location>
</feature>
<comment type="similarity">
    <text evidence="1">Belongs to the thioredoxin family. DsbA subfamily.</text>
</comment>
<evidence type="ECO:0000259" key="7">
    <source>
        <dbReference type="Pfam" id="PF13462"/>
    </source>
</evidence>
<evidence type="ECO:0000256" key="2">
    <source>
        <dbReference type="ARBA" id="ARBA00022729"/>
    </source>
</evidence>
<dbReference type="SUPFAM" id="SSF52833">
    <property type="entry name" value="Thioredoxin-like"/>
    <property type="match status" value="1"/>
</dbReference>
<keyword evidence="9" id="KW-1185">Reference proteome</keyword>
<dbReference type="RefSeq" id="WP_165300056.1">
    <property type="nucleotide sequence ID" value="NZ_JAAKZZ010000190.1"/>
</dbReference>
<dbReference type="GO" id="GO:0016491">
    <property type="term" value="F:oxidoreductase activity"/>
    <property type="evidence" value="ECO:0007669"/>
    <property type="project" value="UniProtKB-KW"/>
</dbReference>